<keyword evidence="11" id="KW-1185">Reference proteome</keyword>
<dbReference type="PRINTS" id="PR00368">
    <property type="entry name" value="FADPNR"/>
</dbReference>
<name>A0A1R3WCL8_9RHOB</name>
<dbReference type="PROSITE" id="PS51296">
    <property type="entry name" value="RIESKE"/>
    <property type="match status" value="1"/>
</dbReference>
<dbReference type="SUPFAM" id="SSF55424">
    <property type="entry name" value="FAD/NAD-linked reductases, dimerisation (C-terminal) domain"/>
    <property type="match status" value="1"/>
</dbReference>
<organism evidence="10 11">
    <name type="scientific">Pontibaca methylaminivorans</name>
    <dbReference type="NCBI Taxonomy" id="515897"/>
    <lineage>
        <taxon>Bacteria</taxon>
        <taxon>Pseudomonadati</taxon>
        <taxon>Pseudomonadota</taxon>
        <taxon>Alphaproteobacteria</taxon>
        <taxon>Rhodobacterales</taxon>
        <taxon>Roseobacteraceae</taxon>
        <taxon>Pontibaca</taxon>
    </lineage>
</organism>
<dbReference type="AlphaFoldDB" id="A0A1R3WCL8"/>
<keyword evidence="2" id="KW-0285">Flavoprotein</keyword>
<dbReference type="Pfam" id="PF00355">
    <property type="entry name" value="Rieske"/>
    <property type="match status" value="1"/>
</dbReference>
<dbReference type="PRINTS" id="PR00411">
    <property type="entry name" value="PNDRDTASEI"/>
</dbReference>
<dbReference type="RefSeq" id="WP_076646730.1">
    <property type="nucleotide sequence ID" value="NZ_FTPS01000001.1"/>
</dbReference>
<dbReference type="STRING" id="515897.SAMN05421849_0363"/>
<keyword evidence="4" id="KW-0479">Metal-binding</keyword>
<dbReference type="GO" id="GO:0046872">
    <property type="term" value="F:metal ion binding"/>
    <property type="evidence" value="ECO:0007669"/>
    <property type="project" value="UniProtKB-KW"/>
</dbReference>
<evidence type="ECO:0000256" key="6">
    <source>
        <dbReference type="ARBA" id="ARBA00023002"/>
    </source>
</evidence>
<dbReference type="GO" id="GO:0016651">
    <property type="term" value="F:oxidoreductase activity, acting on NAD(P)H"/>
    <property type="evidence" value="ECO:0007669"/>
    <property type="project" value="TreeGrafter"/>
</dbReference>
<dbReference type="SUPFAM" id="SSF51905">
    <property type="entry name" value="FAD/NAD(P)-binding domain"/>
    <property type="match status" value="1"/>
</dbReference>
<dbReference type="PANTHER" id="PTHR43557">
    <property type="entry name" value="APOPTOSIS-INDUCING FACTOR 1"/>
    <property type="match status" value="1"/>
</dbReference>
<reference evidence="10 11" key="1">
    <citation type="submission" date="2017-01" db="EMBL/GenBank/DDBJ databases">
        <authorList>
            <person name="Mah S.A."/>
            <person name="Swanson W.J."/>
            <person name="Moy G.W."/>
            <person name="Vacquier V.D."/>
        </authorList>
    </citation>
    <scope>NUCLEOTIDE SEQUENCE [LARGE SCALE GENOMIC DNA]</scope>
    <source>
        <strain evidence="10 11">DSM 21219</strain>
    </source>
</reference>
<dbReference type="GO" id="GO:0005737">
    <property type="term" value="C:cytoplasm"/>
    <property type="evidence" value="ECO:0007669"/>
    <property type="project" value="TreeGrafter"/>
</dbReference>
<evidence type="ECO:0000256" key="1">
    <source>
        <dbReference type="ARBA" id="ARBA00001974"/>
    </source>
</evidence>
<dbReference type="InterPro" id="IPR036922">
    <property type="entry name" value="Rieske_2Fe-2S_sf"/>
</dbReference>
<dbReference type="InterPro" id="IPR036188">
    <property type="entry name" value="FAD/NAD-bd_sf"/>
</dbReference>
<keyword evidence="8" id="KW-0411">Iron-sulfur</keyword>
<sequence length="514" mass="55249">MATGNTKPTGPDLTAGVSISDFDARGMLEGHVDKKPVLLLQRDDGIIAIDSRCSHYHAPLKEGLVVGDTLNCPWHHACFSLRTGEALGAPALSPLSLWKVEESNGRIFVSEKLPKTREIPVELADGPGRIVIIGGGAAGFAAAQRLRDLGHEGSLTLLSAEEDLPLDRPNLSKDYLSGDAPEAWMPLRKQTYYDNKAIDLRLSTEVTGIDVAAGEVRLGDGTSLGYDRLLLATGAEPVRLPVPGMDLPHVHTLRSIRDCRAIIDQLPGKQRAVVIGAGFIGLEVAASLLKRGLEVHVVAPDRRPLERVLGAELGDYIRSLHERHGVIFHLENTVTGVTDGAVQLESGGTLPADLVIAGVGVRPRTQLAETAGIRVGNGIKVDRFLETSAPGIFAAGDAARWPDAASGSDIRVEHWQVAQRQGQSAAANMLGLARPHHDIPFFWSEHYDVQINYVGHATDWDEIDIDGDISARDCAVRFRKDGRVLAMASIGRDLENLCCAAGMERAIMGQDSRG</sequence>
<evidence type="ECO:0000259" key="9">
    <source>
        <dbReference type="PROSITE" id="PS51296"/>
    </source>
</evidence>
<keyword evidence="6" id="KW-0560">Oxidoreductase</keyword>
<dbReference type="InterPro" id="IPR016156">
    <property type="entry name" value="FAD/NAD-linked_Rdtase_dimer_sf"/>
</dbReference>
<dbReference type="Gene3D" id="3.50.50.60">
    <property type="entry name" value="FAD/NAD(P)-binding domain"/>
    <property type="match status" value="2"/>
</dbReference>
<proteinExistence type="predicted"/>
<protein>
    <submittedName>
        <fullName evidence="10">Reductase C-terminal</fullName>
    </submittedName>
</protein>
<comment type="cofactor">
    <cofactor evidence="1">
        <name>FAD</name>
        <dbReference type="ChEBI" id="CHEBI:57692"/>
    </cofactor>
</comment>
<dbReference type="InterPro" id="IPR028202">
    <property type="entry name" value="Reductase_C"/>
</dbReference>
<evidence type="ECO:0000313" key="10">
    <source>
        <dbReference type="EMBL" id="SIT75651.1"/>
    </source>
</evidence>
<feature type="domain" description="Rieske" evidence="9">
    <location>
        <begin position="14"/>
        <end position="109"/>
    </location>
</feature>
<dbReference type="Pfam" id="PF14759">
    <property type="entry name" value="Reductase_C"/>
    <property type="match status" value="1"/>
</dbReference>
<evidence type="ECO:0000256" key="3">
    <source>
        <dbReference type="ARBA" id="ARBA00022714"/>
    </source>
</evidence>
<dbReference type="Proteomes" id="UP000192455">
    <property type="component" value="Unassembled WGS sequence"/>
</dbReference>
<dbReference type="SUPFAM" id="SSF50022">
    <property type="entry name" value="ISP domain"/>
    <property type="match status" value="1"/>
</dbReference>
<dbReference type="InterPro" id="IPR017941">
    <property type="entry name" value="Rieske_2Fe-2S"/>
</dbReference>
<dbReference type="EMBL" id="FTPS01000001">
    <property type="protein sequence ID" value="SIT75651.1"/>
    <property type="molecule type" value="Genomic_DNA"/>
</dbReference>
<evidence type="ECO:0000256" key="2">
    <source>
        <dbReference type="ARBA" id="ARBA00022630"/>
    </source>
</evidence>
<evidence type="ECO:0000256" key="8">
    <source>
        <dbReference type="ARBA" id="ARBA00023014"/>
    </source>
</evidence>
<dbReference type="InterPro" id="IPR050446">
    <property type="entry name" value="FAD-oxidoreductase/Apoptosis"/>
</dbReference>
<dbReference type="InterPro" id="IPR023753">
    <property type="entry name" value="FAD/NAD-binding_dom"/>
</dbReference>
<keyword evidence="7" id="KW-0408">Iron</keyword>
<dbReference type="Pfam" id="PF07992">
    <property type="entry name" value="Pyr_redox_2"/>
    <property type="match status" value="1"/>
</dbReference>
<accession>A0A1R3WCL8</accession>
<dbReference type="OrthoDB" id="9781621at2"/>
<evidence type="ECO:0000256" key="5">
    <source>
        <dbReference type="ARBA" id="ARBA00022827"/>
    </source>
</evidence>
<evidence type="ECO:0000313" key="11">
    <source>
        <dbReference type="Proteomes" id="UP000192455"/>
    </source>
</evidence>
<dbReference type="GO" id="GO:0051537">
    <property type="term" value="F:2 iron, 2 sulfur cluster binding"/>
    <property type="evidence" value="ECO:0007669"/>
    <property type="project" value="UniProtKB-KW"/>
</dbReference>
<evidence type="ECO:0000256" key="4">
    <source>
        <dbReference type="ARBA" id="ARBA00022723"/>
    </source>
</evidence>
<evidence type="ECO:0000256" key="7">
    <source>
        <dbReference type="ARBA" id="ARBA00023004"/>
    </source>
</evidence>
<dbReference type="PANTHER" id="PTHR43557:SF2">
    <property type="entry name" value="RIESKE DOMAIN-CONTAINING PROTEIN-RELATED"/>
    <property type="match status" value="1"/>
</dbReference>
<keyword evidence="3" id="KW-0001">2Fe-2S</keyword>
<gene>
    <name evidence="10" type="ORF">SAMN05421849_0363</name>
</gene>
<keyword evidence="5" id="KW-0274">FAD</keyword>
<dbReference type="Gene3D" id="2.102.10.10">
    <property type="entry name" value="Rieske [2Fe-2S] iron-sulphur domain"/>
    <property type="match status" value="1"/>
</dbReference>
<dbReference type="Gene3D" id="3.30.390.30">
    <property type="match status" value="1"/>
</dbReference>